<feature type="non-terminal residue" evidence="3">
    <location>
        <position position="1"/>
    </location>
</feature>
<dbReference type="AlphaFoldDB" id="X0WRZ5"/>
<feature type="region of interest" description="Disordered" evidence="1">
    <location>
        <begin position="208"/>
        <end position="242"/>
    </location>
</feature>
<dbReference type="InterPro" id="IPR011089">
    <property type="entry name" value="GmrSD_C"/>
</dbReference>
<reference evidence="3" key="1">
    <citation type="journal article" date="2014" name="Front. Microbiol.">
        <title>High frequency of phylogenetically diverse reductive dehalogenase-homologous genes in deep subseafloor sedimentary metagenomes.</title>
        <authorList>
            <person name="Kawai M."/>
            <person name="Futagami T."/>
            <person name="Toyoda A."/>
            <person name="Takaki Y."/>
            <person name="Nishi S."/>
            <person name="Hori S."/>
            <person name="Arai W."/>
            <person name="Tsubouchi T."/>
            <person name="Morono Y."/>
            <person name="Uchiyama I."/>
            <person name="Ito T."/>
            <person name="Fujiyama A."/>
            <person name="Inagaki F."/>
            <person name="Takami H."/>
        </authorList>
    </citation>
    <scope>NUCLEOTIDE SEQUENCE</scope>
    <source>
        <strain evidence="3">Expedition CK06-06</strain>
    </source>
</reference>
<dbReference type="PANTHER" id="PTHR35149">
    <property type="entry name" value="SLL5132 PROTEIN"/>
    <property type="match status" value="1"/>
</dbReference>
<name>X0WRZ5_9ZZZZ</name>
<dbReference type="PANTHER" id="PTHR35149:SF1">
    <property type="entry name" value="DUF5655 DOMAIN-CONTAINING PROTEIN"/>
    <property type="match status" value="1"/>
</dbReference>
<dbReference type="Pfam" id="PF07510">
    <property type="entry name" value="GmrSD_C"/>
    <property type="match status" value="1"/>
</dbReference>
<sequence length="242" mass="28700">LCEKYSFRVYTFLERRANAGRSSLYLISNAFYNKERDFDKVSQMLLGLIHMYSPNEKFLRKFDLAEEFNWYFWKGIKYFLYEYEENLSQGAAVRIPWEKLEDPKSKQNTIEHILPQTPPPGYWLEHFTQEQLAKYTHDIGNLSLTFDNSSYGNKSFPDKKGSPDSDKQCYMKSCLFMERSLAQFDKWSEEEILERRDDIIEWAKNKWGVPKPKPKIESELSTESMEDADDEPDVTLVEEGRN</sequence>
<evidence type="ECO:0000256" key="1">
    <source>
        <dbReference type="SAM" id="MobiDB-lite"/>
    </source>
</evidence>
<proteinExistence type="predicted"/>
<evidence type="ECO:0000313" key="3">
    <source>
        <dbReference type="EMBL" id="GAG27318.1"/>
    </source>
</evidence>
<gene>
    <name evidence="3" type="ORF">S01H1_48261</name>
</gene>
<organism evidence="3">
    <name type="scientific">marine sediment metagenome</name>
    <dbReference type="NCBI Taxonomy" id="412755"/>
    <lineage>
        <taxon>unclassified sequences</taxon>
        <taxon>metagenomes</taxon>
        <taxon>ecological metagenomes</taxon>
    </lineage>
</organism>
<protein>
    <recommendedName>
        <fullName evidence="2">GmrSD restriction endonucleases C-terminal domain-containing protein</fullName>
    </recommendedName>
</protein>
<comment type="caution">
    <text evidence="3">The sequence shown here is derived from an EMBL/GenBank/DDBJ whole genome shotgun (WGS) entry which is preliminary data.</text>
</comment>
<evidence type="ECO:0000259" key="2">
    <source>
        <dbReference type="Pfam" id="PF07510"/>
    </source>
</evidence>
<dbReference type="EMBL" id="BARS01030984">
    <property type="protein sequence ID" value="GAG27318.1"/>
    <property type="molecule type" value="Genomic_DNA"/>
</dbReference>
<accession>X0WRZ5</accession>
<feature type="compositionally biased region" description="Acidic residues" evidence="1">
    <location>
        <begin position="224"/>
        <end position="233"/>
    </location>
</feature>
<feature type="domain" description="GmrSD restriction endonucleases C-terminal" evidence="2">
    <location>
        <begin position="70"/>
        <end position="202"/>
    </location>
</feature>